<organism evidence="2 3">
    <name type="scientific">Bradyrhizobium hipponense</name>
    <dbReference type="NCBI Taxonomy" id="2605638"/>
    <lineage>
        <taxon>Bacteria</taxon>
        <taxon>Pseudomonadati</taxon>
        <taxon>Pseudomonadota</taxon>
        <taxon>Alphaproteobacteria</taxon>
        <taxon>Hyphomicrobiales</taxon>
        <taxon>Nitrobacteraceae</taxon>
        <taxon>Bradyrhizobium</taxon>
    </lineage>
</organism>
<reference evidence="2 3" key="1">
    <citation type="submission" date="2019-08" db="EMBL/GenBank/DDBJ databases">
        <title>Bradyrhizobium hipponensis sp. nov., a rhizobium isolated from a Lupinus angustifolius root nodule in Tunisia.</title>
        <authorList>
            <person name="Off K."/>
            <person name="Rejili M."/>
            <person name="Mars M."/>
            <person name="Brachmann A."/>
            <person name="Marin M."/>
        </authorList>
    </citation>
    <scope>NUCLEOTIDE SEQUENCE [LARGE SCALE GENOMIC DNA]</scope>
    <source>
        <strain evidence="3">aSej3</strain>
    </source>
</reference>
<sequence length="150" mass="16305">MPVSFLHQTRLARVLLPLLGLCAVVGGCAGITETISPAFVDPARYDLWDCKQLAPERKTLIKRRDELERLMAKAETGAGGAVVSELAYRNDYLAVRGQQKLLEETWRRDRCRESDMEAANPPAQPTPVPAPAGAAKPSKLLGSKSGDAIH</sequence>
<feature type="region of interest" description="Disordered" evidence="1">
    <location>
        <begin position="112"/>
        <end position="150"/>
    </location>
</feature>
<evidence type="ECO:0000313" key="3">
    <source>
        <dbReference type="Proteomes" id="UP000324797"/>
    </source>
</evidence>
<evidence type="ECO:0000313" key="2">
    <source>
        <dbReference type="EMBL" id="TYO63702.1"/>
    </source>
</evidence>
<accession>A0A5S4YI63</accession>
<gene>
    <name evidence="2" type="ORF">FXV83_25950</name>
</gene>
<protein>
    <submittedName>
        <fullName evidence="2">Twin-arginine translocation pathway signal</fullName>
    </submittedName>
</protein>
<dbReference type="EMBL" id="VSTH01000092">
    <property type="protein sequence ID" value="TYO63702.1"/>
    <property type="molecule type" value="Genomic_DNA"/>
</dbReference>
<keyword evidence="3" id="KW-1185">Reference proteome</keyword>
<comment type="caution">
    <text evidence="2">The sequence shown here is derived from an EMBL/GenBank/DDBJ whole genome shotgun (WGS) entry which is preliminary data.</text>
</comment>
<evidence type="ECO:0000256" key="1">
    <source>
        <dbReference type="SAM" id="MobiDB-lite"/>
    </source>
</evidence>
<proteinExistence type="predicted"/>
<name>A0A5S4YI63_9BRAD</name>
<dbReference type="AlphaFoldDB" id="A0A5S4YI63"/>
<dbReference type="Proteomes" id="UP000324797">
    <property type="component" value="Unassembled WGS sequence"/>
</dbReference>